<feature type="transmembrane region" description="Helical" evidence="1">
    <location>
        <begin position="267"/>
        <end position="289"/>
    </location>
</feature>
<keyword evidence="1" id="KW-1133">Transmembrane helix</keyword>
<dbReference type="PANTHER" id="PTHR34502">
    <property type="entry name" value="DUF6594 DOMAIN-CONTAINING PROTEIN-RELATED"/>
    <property type="match status" value="1"/>
</dbReference>
<feature type="transmembrane region" description="Helical" evidence="1">
    <location>
        <begin position="296"/>
        <end position="315"/>
    </location>
</feature>
<dbReference type="InterPro" id="IPR046529">
    <property type="entry name" value="DUF6594"/>
</dbReference>
<accession>A0A6A6QU65</accession>
<dbReference type="OrthoDB" id="5341582at2759"/>
<dbReference type="Proteomes" id="UP000799750">
    <property type="component" value="Unassembled WGS sequence"/>
</dbReference>
<evidence type="ECO:0000256" key="1">
    <source>
        <dbReference type="SAM" id="Phobius"/>
    </source>
</evidence>
<name>A0A6A6QU65_9PEZI</name>
<feature type="domain" description="DUF6594" evidence="2">
    <location>
        <begin position="50"/>
        <end position="308"/>
    </location>
</feature>
<reference evidence="3" key="1">
    <citation type="journal article" date="2020" name="Stud. Mycol.">
        <title>101 Dothideomycetes genomes: a test case for predicting lifestyles and emergence of pathogens.</title>
        <authorList>
            <person name="Haridas S."/>
            <person name="Albert R."/>
            <person name="Binder M."/>
            <person name="Bloem J."/>
            <person name="Labutti K."/>
            <person name="Salamov A."/>
            <person name="Andreopoulos B."/>
            <person name="Baker S."/>
            <person name="Barry K."/>
            <person name="Bills G."/>
            <person name="Bluhm B."/>
            <person name="Cannon C."/>
            <person name="Castanera R."/>
            <person name="Culley D."/>
            <person name="Daum C."/>
            <person name="Ezra D."/>
            <person name="Gonzalez J."/>
            <person name="Henrissat B."/>
            <person name="Kuo A."/>
            <person name="Liang C."/>
            <person name="Lipzen A."/>
            <person name="Lutzoni F."/>
            <person name="Magnuson J."/>
            <person name="Mondo S."/>
            <person name="Nolan M."/>
            <person name="Ohm R."/>
            <person name="Pangilinan J."/>
            <person name="Park H.-J."/>
            <person name="Ramirez L."/>
            <person name="Alfaro M."/>
            <person name="Sun H."/>
            <person name="Tritt A."/>
            <person name="Yoshinaga Y."/>
            <person name="Zwiers L.-H."/>
            <person name="Turgeon B."/>
            <person name="Goodwin S."/>
            <person name="Spatafora J."/>
            <person name="Crous P."/>
            <person name="Grigoriev I."/>
        </authorList>
    </citation>
    <scope>NUCLEOTIDE SEQUENCE</scope>
    <source>
        <strain evidence="3">CBS 269.34</strain>
    </source>
</reference>
<keyword evidence="1" id="KW-0812">Transmembrane</keyword>
<dbReference type="AlphaFoldDB" id="A0A6A6QU65"/>
<evidence type="ECO:0000313" key="3">
    <source>
        <dbReference type="EMBL" id="KAF2495500.1"/>
    </source>
</evidence>
<protein>
    <recommendedName>
        <fullName evidence="2">DUF6594 domain-containing protein</fullName>
    </recommendedName>
</protein>
<dbReference type="PANTHER" id="PTHR34502:SF3">
    <property type="entry name" value="DUF6594 DOMAIN-CONTAINING PROTEIN"/>
    <property type="match status" value="1"/>
</dbReference>
<keyword evidence="4" id="KW-1185">Reference proteome</keyword>
<sequence length="318" mass="35537">MADLIPLEASQRMPRCLTSLCTRLLRAFRRGNETSVKPPITQVEDFPSGYPRFAALISSHPYFQICRRFSALRARMLLHKQDKLSQLEEQLEQIDREEPKVLFLGSYRRDSNPARKQVLENIDAALADYDELIHRNERVLGLERPNRRDIANLENWIDSTGCLARQETAYLGKGEDLATLASPADRALNAFEGPIEGFLIWIATKFNKVWLPLESENASPRLQVSRDPNVHIFSSALVARLGRFLVASLLVLLLLIPVIIVNAIDSVALRLLVIAISSTIFIIVLSMLTKARTGEIFVAGATFTTVLVVFVAGTGSNN</sequence>
<gene>
    <name evidence="3" type="ORF">BU16DRAFT_561784</name>
</gene>
<dbReference type="Pfam" id="PF20237">
    <property type="entry name" value="DUF6594"/>
    <property type="match status" value="1"/>
</dbReference>
<keyword evidence="1" id="KW-0472">Membrane</keyword>
<dbReference type="EMBL" id="MU004189">
    <property type="protein sequence ID" value="KAF2495500.1"/>
    <property type="molecule type" value="Genomic_DNA"/>
</dbReference>
<feature type="transmembrane region" description="Helical" evidence="1">
    <location>
        <begin position="241"/>
        <end position="261"/>
    </location>
</feature>
<organism evidence="3 4">
    <name type="scientific">Lophium mytilinum</name>
    <dbReference type="NCBI Taxonomy" id="390894"/>
    <lineage>
        <taxon>Eukaryota</taxon>
        <taxon>Fungi</taxon>
        <taxon>Dikarya</taxon>
        <taxon>Ascomycota</taxon>
        <taxon>Pezizomycotina</taxon>
        <taxon>Dothideomycetes</taxon>
        <taxon>Pleosporomycetidae</taxon>
        <taxon>Mytilinidiales</taxon>
        <taxon>Mytilinidiaceae</taxon>
        <taxon>Lophium</taxon>
    </lineage>
</organism>
<proteinExistence type="predicted"/>
<evidence type="ECO:0000259" key="2">
    <source>
        <dbReference type="Pfam" id="PF20237"/>
    </source>
</evidence>
<evidence type="ECO:0000313" key="4">
    <source>
        <dbReference type="Proteomes" id="UP000799750"/>
    </source>
</evidence>